<dbReference type="RefSeq" id="XP_008188935.1">
    <property type="nucleotide sequence ID" value="XM_008190713.1"/>
</dbReference>
<reference evidence="2" key="2">
    <citation type="submission" date="2022-06" db="UniProtKB">
        <authorList>
            <consortium name="EnsemblMetazoa"/>
        </authorList>
    </citation>
    <scope>IDENTIFICATION</scope>
</reference>
<reference evidence="3" key="1">
    <citation type="submission" date="2010-06" db="EMBL/GenBank/DDBJ databases">
        <authorList>
            <person name="Jiang H."/>
            <person name="Abraham K."/>
            <person name="Ali S."/>
            <person name="Alsbrooks S.L."/>
            <person name="Anim B.N."/>
            <person name="Anosike U.S."/>
            <person name="Attaway T."/>
            <person name="Bandaranaike D.P."/>
            <person name="Battles P.K."/>
            <person name="Bell S.N."/>
            <person name="Bell A.V."/>
            <person name="Beltran B."/>
            <person name="Bickham C."/>
            <person name="Bustamante Y."/>
            <person name="Caleb T."/>
            <person name="Canada A."/>
            <person name="Cardenas V."/>
            <person name="Carter K."/>
            <person name="Chacko J."/>
            <person name="Chandrabose M.N."/>
            <person name="Chavez D."/>
            <person name="Chavez A."/>
            <person name="Chen L."/>
            <person name="Chu H.-S."/>
            <person name="Claassen K.J."/>
            <person name="Cockrell R."/>
            <person name="Collins M."/>
            <person name="Cooper J.A."/>
            <person name="Cree A."/>
            <person name="Curry S.M."/>
            <person name="Da Y."/>
            <person name="Dao M.D."/>
            <person name="Das B."/>
            <person name="Davila M.-L."/>
            <person name="Davy-Carroll L."/>
            <person name="Denson S."/>
            <person name="Dinh H."/>
            <person name="Ebong V.E."/>
            <person name="Edwards J.R."/>
            <person name="Egan A."/>
            <person name="El-Daye J."/>
            <person name="Escobedo L."/>
            <person name="Fernandez S."/>
            <person name="Fernando P.R."/>
            <person name="Flagg N."/>
            <person name="Forbes L.D."/>
            <person name="Fowler R.G."/>
            <person name="Fu Q."/>
            <person name="Gabisi R.A."/>
            <person name="Ganer J."/>
            <person name="Garbino Pronczuk A."/>
            <person name="Garcia R.M."/>
            <person name="Garner T."/>
            <person name="Garrett T.E."/>
            <person name="Gonzalez D.A."/>
            <person name="Hamid H."/>
            <person name="Hawkins E.S."/>
            <person name="Hirani K."/>
            <person name="Hogues M.E."/>
            <person name="Hollins B."/>
            <person name="Hsiao C.-H."/>
            <person name="Jabil R."/>
            <person name="James M.L."/>
            <person name="Jhangiani S.N."/>
            <person name="Johnson B."/>
            <person name="Johnson Q."/>
            <person name="Joshi V."/>
            <person name="Kalu J.B."/>
            <person name="Kam C."/>
            <person name="Kashfia A."/>
            <person name="Keebler J."/>
            <person name="Kisamo H."/>
            <person name="Kovar C.L."/>
            <person name="Lago L.A."/>
            <person name="Lai C.-Y."/>
            <person name="Laidlaw J."/>
            <person name="Lara F."/>
            <person name="Le T.-K."/>
            <person name="Lee S.L."/>
            <person name="Legall F.H."/>
            <person name="Lemon S.J."/>
            <person name="Lewis L.R."/>
            <person name="Li B."/>
            <person name="Liu Y."/>
            <person name="Liu Y.-S."/>
            <person name="Lopez J."/>
            <person name="Lozado R.J."/>
            <person name="Lu J."/>
            <person name="Madu R.C."/>
            <person name="Maheshwari M."/>
            <person name="Maheshwari R."/>
            <person name="Malloy K."/>
            <person name="Martinez E."/>
            <person name="Mathew T."/>
            <person name="Mercado I.C."/>
            <person name="Mercado C."/>
            <person name="Meyer B."/>
            <person name="Montgomery K."/>
            <person name="Morgan M.B."/>
            <person name="Munidasa M."/>
            <person name="Nazareth L.V."/>
            <person name="Nelson J."/>
            <person name="Ng B.M."/>
            <person name="Nguyen N.B."/>
            <person name="Nguyen P.Q."/>
            <person name="Nguyen T."/>
            <person name="Obregon M."/>
            <person name="Okwuonu G.O."/>
            <person name="Onwere C.G."/>
            <person name="Orozco G."/>
            <person name="Parra A."/>
            <person name="Patel S."/>
            <person name="Patil S."/>
            <person name="Perez A."/>
            <person name="Perez Y."/>
            <person name="Pham C."/>
            <person name="Primus E.L."/>
            <person name="Pu L.-L."/>
            <person name="Puazo M."/>
            <person name="Qin X."/>
            <person name="Quiroz J.B."/>
            <person name="Reese J."/>
            <person name="Richards S."/>
            <person name="Rives C.M."/>
            <person name="Robberts R."/>
            <person name="Ruiz S.J."/>
            <person name="Ruiz M.J."/>
            <person name="Santibanez J."/>
            <person name="Schneider B.W."/>
            <person name="Sisson I."/>
            <person name="Smith M."/>
            <person name="Sodergren E."/>
            <person name="Song X.-Z."/>
            <person name="Song B.B."/>
            <person name="Summersgill H."/>
            <person name="Thelus R."/>
            <person name="Thornton R.D."/>
            <person name="Trejos Z.Y."/>
            <person name="Usmani K."/>
            <person name="Vattathil S."/>
            <person name="Villasana D."/>
            <person name="Walker D.L."/>
            <person name="Wang S."/>
            <person name="Wang K."/>
            <person name="White C.S."/>
            <person name="Williams A.C."/>
            <person name="Williamson J."/>
            <person name="Wilson K."/>
            <person name="Woghiren I.O."/>
            <person name="Woodworth J.R."/>
            <person name="Worley K.C."/>
            <person name="Wright R.A."/>
            <person name="Wu W."/>
            <person name="Young L."/>
            <person name="Zhang L."/>
            <person name="Zhang J."/>
            <person name="Zhu Y."/>
            <person name="Muzny D.M."/>
            <person name="Weinstock G."/>
            <person name="Gibbs R.A."/>
        </authorList>
    </citation>
    <scope>NUCLEOTIDE SEQUENCE [LARGE SCALE GENOMIC DNA]</scope>
    <source>
        <strain evidence="3">LSR1</strain>
    </source>
</reference>
<sequence length="150" mass="16497">MPSNRSTSYTSPKVQNEQIKICGKVILNKIVSKCNEAECISLLADETTDISSTEQFSLCVRYIEKTNSGIILKEDFLSFVPVNDVTGKGLMCTLLKTCQHLKLNLKYLVGQGYDGAAAMSGEFQGCAAKVMEKYPQALYVHCASHSLNVF</sequence>
<name>A0A8R2FCN2_ACYPI</name>
<organism evidence="2 3">
    <name type="scientific">Acyrthosiphon pisum</name>
    <name type="common">Pea aphid</name>
    <dbReference type="NCBI Taxonomy" id="7029"/>
    <lineage>
        <taxon>Eukaryota</taxon>
        <taxon>Metazoa</taxon>
        <taxon>Ecdysozoa</taxon>
        <taxon>Arthropoda</taxon>
        <taxon>Hexapoda</taxon>
        <taxon>Insecta</taxon>
        <taxon>Pterygota</taxon>
        <taxon>Neoptera</taxon>
        <taxon>Paraneoptera</taxon>
        <taxon>Hemiptera</taxon>
        <taxon>Sternorrhyncha</taxon>
        <taxon>Aphidomorpha</taxon>
        <taxon>Aphidoidea</taxon>
        <taxon>Aphididae</taxon>
        <taxon>Macrosiphini</taxon>
        <taxon>Acyrthosiphon</taxon>
    </lineage>
</organism>
<feature type="domain" description="DUF4371" evidence="1">
    <location>
        <begin position="7"/>
        <end position="125"/>
    </location>
</feature>
<dbReference type="OrthoDB" id="6602819at2759"/>
<proteinExistence type="predicted"/>
<evidence type="ECO:0000313" key="2">
    <source>
        <dbReference type="EnsemblMetazoa" id="XP_008188935.1"/>
    </source>
</evidence>
<dbReference type="GeneID" id="103311145"/>
<evidence type="ECO:0000259" key="1">
    <source>
        <dbReference type="Pfam" id="PF14291"/>
    </source>
</evidence>
<dbReference type="Pfam" id="PF14291">
    <property type="entry name" value="DUF4371"/>
    <property type="match status" value="1"/>
</dbReference>
<dbReference type="AlphaFoldDB" id="A0A8R2FCN2"/>
<dbReference type="InterPro" id="IPR025398">
    <property type="entry name" value="DUF4371"/>
</dbReference>
<protein>
    <recommendedName>
        <fullName evidence="1">DUF4371 domain-containing protein</fullName>
    </recommendedName>
</protein>
<keyword evidence="3" id="KW-1185">Reference proteome</keyword>
<dbReference type="PANTHER" id="PTHR45749:SF21">
    <property type="entry name" value="DUF4371 DOMAIN-CONTAINING PROTEIN"/>
    <property type="match status" value="1"/>
</dbReference>
<accession>A0A8R2FCN2</accession>
<evidence type="ECO:0000313" key="3">
    <source>
        <dbReference type="Proteomes" id="UP000007819"/>
    </source>
</evidence>
<dbReference type="KEGG" id="api:103311145"/>
<dbReference type="Proteomes" id="UP000007819">
    <property type="component" value="Unassembled WGS sequence"/>
</dbReference>
<dbReference type="PANTHER" id="PTHR45749">
    <property type="match status" value="1"/>
</dbReference>
<dbReference type="EnsemblMetazoa" id="XM_008190713.1">
    <property type="protein sequence ID" value="XP_008188935.1"/>
    <property type="gene ID" value="LOC103311145"/>
</dbReference>